<dbReference type="Proteomes" id="UP000054047">
    <property type="component" value="Unassembled WGS sequence"/>
</dbReference>
<reference evidence="2 3" key="1">
    <citation type="submission" date="2013-12" db="EMBL/GenBank/DDBJ databases">
        <title>Draft genome of the parsitic nematode Ancylostoma duodenale.</title>
        <authorList>
            <person name="Mitreva M."/>
        </authorList>
    </citation>
    <scope>NUCLEOTIDE SEQUENCE [LARGE SCALE GENOMIC DNA]</scope>
    <source>
        <strain evidence="2 3">Zhejiang</strain>
    </source>
</reference>
<dbReference type="AlphaFoldDB" id="A0A0C2H4U3"/>
<protein>
    <submittedName>
        <fullName evidence="2">Uncharacterized protein</fullName>
    </submittedName>
</protein>
<keyword evidence="3" id="KW-1185">Reference proteome</keyword>
<name>A0A0C2H4U3_9BILA</name>
<feature type="region of interest" description="Disordered" evidence="1">
    <location>
        <begin position="32"/>
        <end position="96"/>
    </location>
</feature>
<evidence type="ECO:0000256" key="1">
    <source>
        <dbReference type="SAM" id="MobiDB-lite"/>
    </source>
</evidence>
<proteinExistence type="predicted"/>
<gene>
    <name evidence="2" type="ORF">ANCDUO_03088</name>
</gene>
<evidence type="ECO:0000313" key="3">
    <source>
        <dbReference type="Proteomes" id="UP000054047"/>
    </source>
</evidence>
<organism evidence="2 3">
    <name type="scientific">Ancylostoma duodenale</name>
    <dbReference type="NCBI Taxonomy" id="51022"/>
    <lineage>
        <taxon>Eukaryota</taxon>
        <taxon>Metazoa</taxon>
        <taxon>Ecdysozoa</taxon>
        <taxon>Nematoda</taxon>
        <taxon>Chromadorea</taxon>
        <taxon>Rhabditida</taxon>
        <taxon>Rhabditina</taxon>
        <taxon>Rhabditomorpha</taxon>
        <taxon>Strongyloidea</taxon>
        <taxon>Ancylostomatidae</taxon>
        <taxon>Ancylostomatinae</taxon>
        <taxon>Ancylostoma</taxon>
    </lineage>
</organism>
<evidence type="ECO:0000313" key="2">
    <source>
        <dbReference type="EMBL" id="KIH66579.1"/>
    </source>
</evidence>
<accession>A0A0C2H4U3</accession>
<dbReference type="EMBL" id="KN727062">
    <property type="protein sequence ID" value="KIH66579.1"/>
    <property type="molecule type" value="Genomic_DNA"/>
</dbReference>
<feature type="compositionally biased region" description="Basic and acidic residues" evidence="1">
    <location>
        <begin position="43"/>
        <end position="54"/>
    </location>
</feature>
<feature type="compositionally biased region" description="Low complexity" evidence="1">
    <location>
        <begin position="70"/>
        <end position="86"/>
    </location>
</feature>
<sequence>MGIQKSLTKIRHGFAPFYLRECCTCTLIFPGDRGGSFFSATSRDPRRTNRKSLDPADPGAASTNGRRATRQSSPRARTRRAPAALRGSPHSTRGRAARVLRREEIQAAGPCHLSLRSALPSNCFTRVTCLLVR</sequence>